<dbReference type="EMBL" id="JBANRG010000005">
    <property type="protein sequence ID" value="KAK7466072.1"/>
    <property type="molecule type" value="Genomic_DNA"/>
</dbReference>
<accession>A0ABR1JU45</accession>
<evidence type="ECO:0000313" key="2">
    <source>
        <dbReference type="EMBL" id="KAK7466072.1"/>
    </source>
</evidence>
<evidence type="ECO:0000256" key="1">
    <source>
        <dbReference type="SAM" id="MobiDB-lite"/>
    </source>
</evidence>
<feature type="region of interest" description="Disordered" evidence="1">
    <location>
        <begin position="1"/>
        <end position="121"/>
    </location>
</feature>
<dbReference type="Proteomes" id="UP001498398">
    <property type="component" value="Unassembled WGS sequence"/>
</dbReference>
<comment type="caution">
    <text evidence="2">The sequence shown here is derived from an EMBL/GenBank/DDBJ whole genome shotgun (WGS) entry which is preliminary data.</text>
</comment>
<organism evidence="2 3">
    <name type="scientific">Marasmiellus scandens</name>
    <dbReference type="NCBI Taxonomy" id="2682957"/>
    <lineage>
        <taxon>Eukaryota</taxon>
        <taxon>Fungi</taxon>
        <taxon>Dikarya</taxon>
        <taxon>Basidiomycota</taxon>
        <taxon>Agaricomycotina</taxon>
        <taxon>Agaricomycetes</taxon>
        <taxon>Agaricomycetidae</taxon>
        <taxon>Agaricales</taxon>
        <taxon>Marasmiineae</taxon>
        <taxon>Omphalotaceae</taxon>
        <taxon>Marasmiellus</taxon>
    </lineage>
</organism>
<feature type="compositionally biased region" description="Polar residues" evidence="1">
    <location>
        <begin position="75"/>
        <end position="91"/>
    </location>
</feature>
<feature type="compositionally biased region" description="Polar residues" evidence="1">
    <location>
        <begin position="140"/>
        <end position="157"/>
    </location>
</feature>
<feature type="region of interest" description="Disordered" evidence="1">
    <location>
        <begin position="359"/>
        <end position="403"/>
    </location>
</feature>
<gene>
    <name evidence="2" type="ORF">VKT23_004797</name>
</gene>
<feature type="region of interest" description="Disordered" evidence="1">
    <location>
        <begin position="140"/>
        <end position="198"/>
    </location>
</feature>
<feature type="region of interest" description="Disordered" evidence="1">
    <location>
        <begin position="260"/>
        <end position="347"/>
    </location>
</feature>
<reference evidence="2 3" key="1">
    <citation type="submission" date="2024-01" db="EMBL/GenBank/DDBJ databases">
        <title>A draft genome for the cacao thread blight pathogen Marasmiellus scandens.</title>
        <authorList>
            <person name="Baruah I.K."/>
            <person name="Leung J."/>
            <person name="Bukari Y."/>
            <person name="Amoako-Attah I."/>
            <person name="Meinhardt L.W."/>
            <person name="Bailey B.A."/>
            <person name="Cohen S.P."/>
        </authorList>
    </citation>
    <scope>NUCLEOTIDE SEQUENCE [LARGE SCALE GENOMIC DNA]</scope>
    <source>
        <strain evidence="2 3">GH-19</strain>
    </source>
</reference>
<sequence>MSTRAPFVPSGAARPPSRTAHSRDQFTPDRSNPLHKPTDPSSVHKPLNVNGLIKKAPANSNGNPNGLSRKPSGTPHRTTGNPSGKPSNVPTADQPIIPNALIRPRNPNTNANVTTPNGNASPIIAPTPINAAARTASPLFRSNNPRIAPSNSNTSPNLAFKTPAPRQAAENAHTPASDTHSGSNPNNDPFKLNFSNGTGPQRVPLPIIAAADESLSGSGDLPMSGLIRASNKRSRADFEADQDDHVRDEDVVMIDDDMMYSGQGHDGPGPMKRYKAQVQGRKDRKGQVDEIEEVEYTRPSLSPVSPMRPDRDGLQPFSSPIDQLDNGRDRSRTRTRSIQGHSDMNYEGITSLVQDAYATGGDASRQPGFTRPRAQSGLPLAPGRSNAMHTRSDGGYGDSQDEARSSLDKLLSCDTSAFVDEHMDKYERLANRWRECDMDEWIKGADEIMTKYCKILDFVKDHMSRKLKLFTTFDAQVDAHNEVLAERKEVLESAKRKLLEGGGSMIQG</sequence>
<evidence type="ECO:0008006" key="4">
    <source>
        <dbReference type="Google" id="ProtNLM"/>
    </source>
</evidence>
<proteinExistence type="predicted"/>
<keyword evidence="3" id="KW-1185">Reference proteome</keyword>
<name>A0ABR1JU45_9AGAR</name>
<feature type="compositionally biased region" description="Low complexity" evidence="1">
    <location>
        <begin position="104"/>
        <end position="121"/>
    </location>
</feature>
<protein>
    <recommendedName>
        <fullName evidence="4">Extracellular mutant protein 11 C-terminal domain-containing protein</fullName>
    </recommendedName>
</protein>
<evidence type="ECO:0000313" key="3">
    <source>
        <dbReference type="Proteomes" id="UP001498398"/>
    </source>
</evidence>
<feature type="compositionally biased region" description="Polar residues" evidence="1">
    <location>
        <begin position="174"/>
        <end position="198"/>
    </location>
</feature>